<reference evidence="1 2" key="1">
    <citation type="submission" date="2018-07" db="EMBL/GenBank/DDBJ databases">
        <title>Genome analysis of Larkinella rosea.</title>
        <authorList>
            <person name="Zhou Z."/>
            <person name="Wang G."/>
        </authorList>
    </citation>
    <scope>NUCLEOTIDE SEQUENCE [LARGE SCALE GENOMIC DNA]</scope>
    <source>
        <strain evidence="2">zzj9</strain>
    </source>
</reference>
<protein>
    <recommendedName>
        <fullName evidence="3">Lipocalin-like domain-containing protein</fullName>
    </recommendedName>
</protein>
<comment type="caution">
    <text evidence="1">The sequence shown here is derived from an EMBL/GenBank/DDBJ whole genome shotgun (WGS) entry which is preliminary data.</text>
</comment>
<dbReference type="Proteomes" id="UP000253383">
    <property type="component" value="Unassembled WGS sequence"/>
</dbReference>
<organism evidence="1 2">
    <name type="scientific">Larkinella punicea</name>
    <dbReference type="NCBI Taxonomy" id="2315727"/>
    <lineage>
        <taxon>Bacteria</taxon>
        <taxon>Pseudomonadati</taxon>
        <taxon>Bacteroidota</taxon>
        <taxon>Cytophagia</taxon>
        <taxon>Cytophagales</taxon>
        <taxon>Spirosomataceae</taxon>
        <taxon>Larkinella</taxon>
    </lineage>
</organism>
<dbReference type="AlphaFoldDB" id="A0A368JMF0"/>
<sequence>MKIVKLLLILSVLLVGCSKDSEEVEPDPDLASQVVGKYQLLSITVGSAVTNFPNADGRRGEYDIVRTDDTNVKIITSYYLAGDKLFASNLREGTVSKSGDTYTVNATDKSVFTIKGGNLTDSSINSENQKIVSVAKK</sequence>
<dbReference type="PROSITE" id="PS51257">
    <property type="entry name" value="PROKAR_LIPOPROTEIN"/>
    <property type="match status" value="1"/>
</dbReference>
<evidence type="ECO:0000313" key="1">
    <source>
        <dbReference type="EMBL" id="RCR67743.1"/>
    </source>
</evidence>
<evidence type="ECO:0008006" key="3">
    <source>
        <dbReference type="Google" id="ProtNLM"/>
    </source>
</evidence>
<name>A0A368JMF0_9BACT</name>
<keyword evidence="2" id="KW-1185">Reference proteome</keyword>
<accession>A0A368JMF0</accession>
<proteinExistence type="predicted"/>
<gene>
    <name evidence="1" type="ORF">DUE52_20300</name>
</gene>
<dbReference type="RefSeq" id="WP_114407874.1">
    <property type="nucleotide sequence ID" value="NZ_QOWE01000017.1"/>
</dbReference>
<evidence type="ECO:0000313" key="2">
    <source>
        <dbReference type="Proteomes" id="UP000253383"/>
    </source>
</evidence>
<dbReference type="EMBL" id="QOWE01000017">
    <property type="protein sequence ID" value="RCR67743.1"/>
    <property type="molecule type" value="Genomic_DNA"/>
</dbReference>